<dbReference type="CDD" id="cd08267">
    <property type="entry name" value="MDR1"/>
    <property type="match status" value="1"/>
</dbReference>
<comment type="caution">
    <text evidence="2">The sequence shown here is derived from an EMBL/GenBank/DDBJ whole genome shotgun (WGS) entry which is preliminary data.</text>
</comment>
<dbReference type="Gene3D" id="3.40.50.720">
    <property type="entry name" value="NAD(P)-binding Rossmann-like Domain"/>
    <property type="match status" value="1"/>
</dbReference>
<dbReference type="InterPro" id="IPR052733">
    <property type="entry name" value="Chloroplast_QOR"/>
</dbReference>
<name>A0A8H3E1J1_9AGAM</name>
<accession>A0A8H3E1J1</accession>
<proteinExistence type="predicted"/>
<dbReference type="AlphaFoldDB" id="A0A8H3E1J1"/>
<evidence type="ECO:0000313" key="2">
    <source>
        <dbReference type="EMBL" id="CAE7153795.1"/>
    </source>
</evidence>
<protein>
    <recommendedName>
        <fullName evidence="1">Enoyl reductase (ER) domain-containing protein</fullName>
    </recommendedName>
</protein>
<dbReference type="Pfam" id="PF08240">
    <property type="entry name" value="ADH_N"/>
    <property type="match status" value="1"/>
</dbReference>
<dbReference type="EMBL" id="CAJNJQ010001888">
    <property type="protein sequence ID" value="CAE7153795.1"/>
    <property type="molecule type" value="Genomic_DNA"/>
</dbReference>
<dbReference type="SMART" id="SM00829">
    <property type="entry name" value="PKS_ER"/>
    <property type="match status" value="1"/>
</dbReference>
<reference evidence="2" key="1">
    <citation type="submission" date="2021-01" db="EMBL/GenBank/DDBJ databases">
        <authorList>
            <person name="Kaushik A."/>
        </authorList>
    </citation>
    <scope>NUCLEOTIDE SEQUENCE</scope>
    <source>
        <strain evidence="2">AG5</strain>
    </source>
</reference>
<dbReference type="InterPro" id="IPR011032">
    <property type="entry name" value="GroES-like_sf"/>
</dbReference>
<organism evidence="2 3">
    <name type="scientific">Rhizoctonia solani</name>
    <dbReference type="NCBI Taxonomy" id="456999"/>
    <lineage>
        <taxon>Eukaryota</taxon>
        <taxon>Fungi</taxon>
        <taxon>Dikarya</taxon>
        <taxon>Basidiomycota</taxon>
        <taxon>Agaricomycotina</taxon>
        <taxon>Agaricomycetes</taxon>
        <taxon>Cantharellales</taxon>
        <taxon>Ceratobasidiaceae</taxon>
        <taxon>Rhizoctonia</taxon>
    </lineage>
</organism>
<dbReference type="PANTHER" id="PTHR44013">
    <property type="entry name" value="ZINC-TYPE ALCOHOL DEHYDROGENASE-LIKE PROTEIN C16A3.02C"/>
    <property type="match status" value="1"/>
</dbReference>
<dbReference type="Proteomes" id="UP000663827">
    <property type="component" value="Unassembled WGS sequence"/>
</dbReference>
<evidence type="ECO:0000259" key="1">
    <source>
        <dbReference type="SMART" id="SM00829"/>
    </source>
</evidence>
<dbReference type="Gene3D" id="3.90.180.10">
    <property type="entry name" value="Medium-chain alcohol dehydrogenases, catalytic domain"/>
    <property type="match status" value="1"/>
</dbReference>
<dbReference type="InterPro" id="IPR036291">
    <property type="entry name" value="NAD(P)-bd_dom_sf"/>
</dbReference>
<sequence length="365" mass="39445">MAAVPETQNGWRVVRQGPPRRALALQTFPVPRVRDGEVLVKIEAAALNPVGYKLMQLLPNLFSHRPHVAEHDFTGIIADAGNSDYKVGDPVIGMIPVPLQRKNGQGALAQYATVPTQYIVSRPPSLVATQAAGISLAGVTAYLATTQYLEVESGQHILINGGSSSVGSFAIQIAKARGCTVTASCSTANLDLVRSLGADEVRQRDKSRWPALTHSDNYTKAVDYTIQPIHAYFTANAPTPKFHGILDCVGNTPQLFLCSPAYLAPSGKFISTGPSMDKLSQLPGVLWDMLQVSAWPRWLGGVPRHYATIVGLTSIDKCLSEITKLVNDGKLRPLVDSVHSFDEVFNAYDKILTHRAKGKVVVTIN</sequence>
<evidence type="ECO:0000313" key="3">
    <source>
        <dbReference type="Proteomes" id="UP000663827"/>
    </source>
</evidence>
<dbReference type="SUPFAM" id="SSF51735">
    <property type="entry name" value="NAD(P)-binding Rossmann-fold domains"/>
    <property type="match status" value="1"/>
</dbReference>
<gene>
    <name evidence="2" type="ORF">RDB_LOCUS91321</name>
</gene>
<dbReference type="Pfam" id="PF13602">
    <property type="entry name" value="ADH_zinc_N_2"/>
    <property type="match status" value="1"/>
</dbReference>
<dbReference type="GO" id="GO:0016491">
    <property type="term" value="F:oxidoreductase activity"/>
    <property type="evidence" value="ECO:0007669"/>
    <property type="project" value="InterPro"/>
</dbReference>
<dbReference type="SUPFAM" id="SSF50129">
    <property type="entry name" value="GroES-like"/>
    <property type="match status" value="1"/>
</dbReference>
<dbReference type="InterPro" id="IPR020843">
    <property type="entry name" value="ER"/>
</dbReference>
<dbReference type="InterPro" id="IPR013154">
    <property type="entry name" value="ADH-like_N"/>
</dbReference>
<feature type="domain" description="Enoyl reductase (ER)" evidence="1">
    <location>
        <begin position="20"/>
        <end position="362"/>
    </location>
</feature>
<dbReference type="PANTHER" id="PTHR44013:SF1">
    <property type="entry name" value="ZINC-TYPE ALCOHOL DEHYDROGENASE-LIKE PROTEIN C16A3.02C"/>
    <property type="match status" value="1"/>
</dbReference>